<feature type="compositionally biased region" description="Polar residues" evidence="1">
    <location>
        <begin position="1094"/>
        <end position="1112"/>
    </location>
</feature>
<sequence>MAVAAAPLSASVLRLLLHCGHDSAKRPSWGCCKNNNNHNNITKNNDGGAISRNRFYCSLLVHVFTPLLQKGLRAERDLLGAVHRSLAAAGFSITTVPPKGRKSLDLVETSWILSNLRSHADLTPALCRNEQVQERRESKMNGGSESGGGDNYGGPPLVQVPIGWQRRVEQATVVYVSPSGTILTSMDHLRKYLVTDGTCKCGLECPLNIYKVFSFDPRAVVKRRSAEDVKAEEDMTKLCNHRRKIVALATLYKSIESTPLALQSQAAGCGPSQNFHGMSASPKMGQHPLPQDPDIFTKLMMEKAHNMPTHHVVEKPLDQKQELFASNPGERYPGIRSSQRPALPRQQGAPLGEPFALRTCPPAPSNGSYEVFPRTPQAISHELCSSSFTQVKSSQNRPSYPSCSQELSDLSPKSLSFSSCSYVPGGTFSRTLEESTQGPRRPFAFPEKDPLGILDSNSCRPPSPKQHTLNSPPPLHSQVPIMNAHSVPEHNSGNRSSPAVPQHFSPFTRSGALTSPSTTRSSVSSISSPAGSMEPSPQRSRHSSASSEHFPGPPRSSSRSPRPVGSPKRSVPHSPKAILEGLPPFGQAQLGSSSNASHALTHQSNKAAPPVSLGAAQGLLGFPLGCILGQQSNASFPASSLLTAAAKAQMASQTKPEATVPSTLPSRLLNPCTFLSGTGTQESRGLPNRTHSQRRDVLVKRKRQKNSPGPDISTHESGGPPFSPNSPSGLSKFNPGVSKLSGIGGQLEEDLGRYKVPPSYSFAGQTVSSVQMPRSSAEESPSQSKNPSLSPASQDVSSHLLGLVGQLVQTATEQNSGTPLPLKLPSGSTGTNPSSTTKPNQSPIAKSSPVPSLLQNCVTEGNNELPCALPPGGDGFSFLGQDQVLPFVATPSLLNLAMLGSLPLSLSLNQHQQLLNQGLLNLLSSSLLGSTELGFMGLQNPPLTLPSAVGDPENNALQALLMASILHSPLLPLGGLGLPHLDLSQQNHQQSNLLSSLAPLLDSLPPAQTDTAEKTETPITLPETFSESTLQPLLFPPVSASPALIALNSALLAASLGAVDSSTCPGQINSSCAGSASITTTTNSPALSEGKIPSSETHSTFNLQQSQTSSGRLNTLMPPLLNPLLTAGLLGDLSTLNTNTGGHLGNLQTLLSAHALLPNQQAFLPSLPGPLGMHLFQGQSLLQGHRSNTQTHTTSTSEKEVSQSSHSECSITPTSQAQPVCPQHSDSTLASQRADMAGKTQNSSLPAVRPGSSFVCNASSAFETSPIPKGPLYQGPARADLPPDTPADPPRTETLPPSFDSPCPETESEASPLKRCRLLTDPVITTEVPNGATPNLLSWMGSSHSSNALNIPEMELSKGKERGYRFNGRSRSERTYGRWPRGDRLSGSRHSYWKYNGGDATQNDEVAGRSQELAQPVLGIPTYTSHWQEEGEQPREQEVEVPPQLLKRSRRGRRRGQNSQRMSTRLEAVPSKWPTPDPASGLNADRPIVRHNRPGRPAKNRRRRMI</sequence>
<feature type="region of interest" description="Disordered" evidence="1">
    <location>
        <begin position="813"/>
        <end position="850"/>
    </location>
</feature>
<feature type="compositionally biased region" description="Basic residues" evidence="1">
    <location>
        <begin position="1447"/>
        <end position="1456"/>
    </location>
</feature>
<proteinExistence type="predicted"/>
<dbReference type="PANTHER" id="PTHR16112">
    <property type="entry name" value="METHYL-CPG BINDING PROTEIN, DROSOPHILA"/>
    <property type="match status" value="1"/>
</dbReference>
<reference evidence="4" key="1">
    <citation type="submission" date="2022-03" db="EMBL/GenBank/DDBJ databases">
        <authorList>
            <person name="Alioto T."/>
            <person name="Alioto T."/>
            <person name="Gomez Garrido J."/>
        </authorList>
    </citation>
    <scope>NUCLEOTIDE SEQUENCE</scope>
</reference>
<feature type="signal peptide" evidence="2">
    <location>
        <begin position="1"/>
        <end position="24"/>
    </location>
</feature>
<keyword evidence="2" id="KW-0732">Signal</keyword>
<feature type="compositionally biased region" description="Polar residues" evidence="1">
    <location>
        <begin position="589"/>
        <end position="603"/>
    </location>
</feature>
<evidence type="ECO:0000259" key="3">
    <source>
        <dbReference type="PROSITE" id="PS50982"/>
    </source>
</evidence>
<feature type="compositionally biased region" description="Polar residues" evidence="1">
    <location>
        <begin position="429"/>
        <end position="438"/>
    </location>
</feature>
<feature type="region of interest" description="Disordered" evidence="1">
    <location>
        <begin position="1427"/>
        <end position="1506"/>
    </location>
</feature>
<dbReference type="InterPro" id="IPR001739">
    <property type="entry name" value="Methyl_CpG_DNA-bd"/>
</dbReference>
<feature type="compositionally biased region" description="Polar residues" evidence="1">
    <location>
        <begin position="489"/>
        <end position="513"/>
    </location>
</feature>
<feature type="chain" id="PRO_5042189084" evidence="2">
    <location>
        <begin position="25"/>
        <end position="1506"/>
    </location>
</feature>
<gene>
    <name evidence="4" type="ORF">PECUL_23A040909</name>
</gene>
<feature type="region of interest" description="Disordered" evidence="1">
    <location>
        <begin position="765"/>
        <end position="796"/>
    </location>
</feature>
<feature type="region of interest" description="Disordered" evidence="1">
    <location>
        <begin position="130"/>
        <end position="152"/>
    </location>
</feature>
<feature type="compositionally biased region" description="Low complexity" evidence="1">
    <location>
        <begin position="717"/>
        <end position="729"/>
    </location>
</feature>
<feature type="compositionally biased region" description="Basic and acidic residues" evidence="1">
    <location>
        <begin position="1427"/>
        <end position="1438"/>
    </location>
</feature>
<accession>A0AAD1R5S0</accession>
<evidence type="ECO:0000313" key="4">
    <source>
        <dbReference type="EMBL" id="CAH2224463.1"/>
    </source>
</evidence>
<feature type="region of interest" description="Disordered" evidence="1">
    <location>
        <begin position="1074"/>
        <end position="1115"/>
    </location>
</feature>
<feature type="compositionally biased region" description="Low complexity" evidence="1">
    <location>
        <begin position="825"/>
        <end position="837"/>
    </location>
</feature>
<evidence type="ECO:0000256" key="1">
    <source>
        <dbReference type="SAM" id="MobiDB-lite"/>
    </source>
</evidence>
<feature type="compositionally biased region" description="Polar residues" evidence="1">
    <location>
        <begin position="673"/>
        <end position="683"/>
    </location>
</feature>
<feature type="compositionally biased region" description="Low complexity" evidence="1">
    <location>
        <begin position="514"/>
        <end position="528"/>
    </location>
</feature>
<dbReference type="GO" id="GO:0010369">
    <property type="term" value="C:chromocenter"/>
    <property type="evidence" value="ECO:0007669"/>
    <property type="project" value="TreeGrafter"/>
</dbReference>
<dbReference type="PANTHER" id="PTHR16112:SF17">
    <property type="entry name" value="METHYL-CPG-BINDING DOMAIN PROTEIN 6"/>
    <property type="match status" value="1"/>
</dbReference>
<dbReference type="GO" id="GO:0003677">
    <property type="term" value="F:DNA binding"/>
    <property type="evidence" value="ECO:0007669"/>
    <property type="project" value="InterPro"/>
</dbReference>
<dbReference type="SMART" id="SM00391">
    <property type="entry name" value="MBD"/>
    <property type="match status" value="1"/>
</dbReference>
<dbReference type="Proteomes" id="UP001295444">
    <property type="component" value="Chromosome 01"/>
</dbReference>
<dbReference type="GO" id="GO:0005634">
    <property type="term" value="C:nucleus"/>
    <property type="evidence" value="ECO:0007669"/>
    <property type="project" value="TreeGrafter"/>
</dbReference>
<feature type="region of interest" description="Disordered" evidence="1">
    <location>
        <begin position="1265"/>
        <end position="1312"/>
    </location>
</feature>
<feature type="compositionally biased region" description="Polar residues" evidence="1">
    <location>
        <begin position="455"/>
        <end position="470"/>
    </location>
</feature>
<feature type="compositionally biased region" description="Polar residues" evidence="1">
    <location>
        <begin position="1074"/>
        <end position="1086"/>
    </location>
</feature>
<dbReference type="PROSITE" id="PS50982">
    <property type="entry name" value="MBD"/>
    <property type="match status" value="1"/>
</dbReference>
<feature type="compositionally biased region" description="Polar residues" evidence="1">
    <location>
        <begin position="1185"/>
        <end position="1231"/>
    </location>
</feature>
<organism evidence="4 5">
    <name type="scientific">Pelobates cultripes</name>
    <name type="common">Western spadefoot toad</name>
    <dbReference type="NCBI Taxonomy" id="61616"/>
    <lineage>
        <taxon>Eukaryota</taxon>
        <taxon>Metazoa</taxon>
        <taxon>Chordata</taxon>
        <taxon>Craniata</taxon>
        <taxon>Vertebrata</taxon>
        <taxon>Euteleostomi</taxon>
        <taxon>Amphibia</taxon>
        <taxon>Batrachia</taxon>
        <taxon>Anura</taxon>
        <taxon>Pelobatoidea</taxon>
        <taxon>Pelobatidae</taxon>
        <taxon>Pelobates</taxon>
    </lineage>
</organism>
<feature type="compositionally biased region" description="Low complexity" evidence="1">
    <location>
        <begin position="555"/>
        <end position="569"/>
    </location>
</feature>
<feature type="compositionally biased region" description="Low complexity" evidence="1">
    <location>
        <begin position="535"/>
        <end position="547"/>
    </location>
</feature>
<name>A0AAD1R5S0_PELCU</name>
<evidence type="ECO:0000256" key="2">
    <source>
        <dbReference type="SAM" id="SignalP"/>
    </source>
</evidence>
<feature type="region of interest" description="Disordered" evidence="1">
    <location>
        <begin position="429"/>
        <end position="603"/>
    </location>
</feature>
<feature type="compositionally biased region" description="Basic residues" evidence="1">
    <location>
        <begin position="1489"/>
        <end position="1506"/>
    </location>
</feature>
<feature type="region of interest" description="Disordered" evidence="1">
    <location>
        <begin position="1185"/>
        <end position="1250"/>
    </location>
</feature>
<feature type="compositionally biased region" description="Polar residues" evidence="1">
    <location>
        <begin position="838"/>
        <end position="850"/>
    </location>
</feature>
<evidence type="ECO:0000313" key="5">
    <source>
        <dbReference type="Proteomes" id="UP001295444"/>
    </source>
</evidence>
<dbReference type="EMBL" id="OW240912">
    <property type="protein sequence ID" value="CAH2224463.1"/>
    <property type="molecule type" value="Genomic_DNA"/>
</dbReference>
<keyword evidence="5" id="KW-1185">Reference proteome</keyword>
<protein>
    <submittedName>
        <fullName evidence="4">Methyl- -binding domain 6</fullName>
    </submittedName>
</protein>
<feature type="region of interest" description="Disordered" evidence="1">
    <location>
        <begin position="326"/>
        <end position="360"/>
    </location>
</feature>
<dbReference type="GO" id="GO:0003682">
    <property type="term" value="F:chromatin binding"/>
    <property type="evidence" value="ECO:0007669"/>
    <property type="project" value="TreeGrafter"/>
</dbReference>
<feature type="domain" description="MBD" evidence="3">
    <location>
        <begin position="150"/>
        <end position="220"/>
    </location>
</feature>
<feature type="region of interest" description="Disordered" evidence="1">
    <location>
        <begin position="671"/>
        <end position="737"/>
    </location>
</feature>